<dbReference type="Proteomes" id="UP000886998">
    <property type="component" value="Unassembled WGS sequence"/>
</dbReference>
<protein>
    <submittedName>
        <fullName evidence="1">Uncharacterized protein</fullName>
    </submittedName>
</protein>
<accession>A0A8X7BUH9</accession>
<dbReference type="EMBL" id="BMAV01003790">
    <property type="protein sequence ID" value="GFY43638.1"/>
    <property type="molecule type" value="Genomic_DNA"/>
</dbReference>
<sequence>MNLADCATEPIYYRAFDFNTLDKLNASMILCTYFSQRFYHPILFRKPVYQGPLSSAIFIGQLICGQWTRNLLNGLDMEDLLKRAFVFLPTSR</sequence>
<reference evidence="1" key="1">
    <citation type="submission" date="2020-08" db="EMBL/GenBank/DDBJ databases">
        <title>Multicomponent nature underlies the extraordinary mechanical properties of spider dragline silk.</title>
        <authorList>
            <person name="Kono N."/>
            <person name="Nakamura H."/>
            <person name="Mori M."/>
            <person name="Yoshida Y."/>
            <person name="Ohtoshi R."/>
            <person name="Malay A.D."/>
            <person name="Moran D.A.P."/>
            <person name="Tomita M."/>
            <person name="Numata K."/>
            <person name="Arakawa K."/>
        </authorList>
    </citation>
    <scope>NUCLEOTIDE SEQUENCE</scope>
</reference>
<organism evidence="1 2">
    <name type="scientific">Trichonephila inaurata madagascariensis</name>
    <dbReference type="NCBI Taxonomy" id="2747483"/>
    <lineage>
        <taxon>Eukaryota</taxon>
        <taxon>Metazoa</taxon>
        <taxon>Ecdysozoa</taxon>
        <taxon>Arthropoda</taxon>
        <taxon>Chelicerata</taxon>
        <taxon>Arachnida</taxon>
        <taxon>Araneae</taxon>
        <taxon>Araneomorphae</taxon>
        <taxon>Entelegynae</taxon>
        <taxon>Araneoidea</taxon>
        <taxon>Nephilidae</taxon>
        <taxon>Trichonephila</taxon>
        <taxon>Trichonephila inaurata</taxon>
    </lineage>
</organism>
<comment type="caution">
    <text evidence="1">The sequence shown here is derived from an EMBL/GenBank/DDBJ whole genome shotgun (WGS) entry which is preliminary data.</text>
</comment>
<dbReference type="AlphaFoldDB" id="A0A8X7BUH9"/>
<keyword evidence="2" id="KW-1185">Reference proteome</keyword>
<proteinExistence type="predicted"/>
<gene>
    <name evidence="1" type="ORF">TNIN_480741</name>
</gene>
<name>A0A8X7BUH9_9ARAC</name>
<evidence type="ECO:0000313" key="2">
    <source>
        <dbReference type="Proteomes" id="UP000886998"/>
    </source>
</evidence>
<evidence type="ECO:0000313" key="1">
    <source>
        <dbReference type="EMBL" id="GFY43638.1"/>
    </source>
</evidence>